<accession>A0A0W0G1T8</accession>
<dbReference type="Proteomes" id="UP000054988">
    <property type="component" value="Unassembled WGS sequence"/>
</dbReference>
<evidence type="ECO:0000313" key="2">
    <source>
        <dbReference type="Proteomes" id="UP000054988"/>
    </source>
</evidence>
<protein>
    <submittedName>
        <fullName evidence="1">Uncharacterized protein</fullName>
    </submittedName>
</protein>
<organism evidence="1 2">
    <name type="scientific">Moniliophthora roreri</name>
    <name type="common">Frosty pod rot fungus</name>
    <name type="synonym">Monilia roreri</name>
    <dbReference type="NCBI Taxonomy" id="221103"/>
    <lineage>
        <taxon>Eukaryota</taxon>
        <taxon>Fungi</taxon>
        <taxon>Dikarya</taxon>
        <taxon>Basidiomycota</taxon>
        <taxon>Agaricomycotina</taxon>
        <taxon>Agaricomycetes</taxon>
        <taxon>Agaricomycetidae</taxon>
        <taxon>Agaricales</taxon>
        <taxon>Marasmiineae</taxon>
        <taxon>Marasmiaceae</taxon>
        <taxon>Moniliophthora</taxon>
    </lineage>
</organism>
<proteinExistence type="predicted"/>
<evidence type="ECO:0000313" key="1">
    <source>
        <dbReference type="EMBL" id="KTB42525.1"/>
    </source>
</evidence>
<dbReference type="EMBL" id="LATX01001323">
    <property type="protein sequence ID" value="KTB42525.1"/>
    <property type="molecule type" value="Genomic_DNA"/>
</dbReference>
<sequence>MAIANSATSALSTSIFATTVSLSRSTSALLPTPEMSKVDTSLGVSGTQTVISSSL</sequence>
<name>A0A0W0G1T8_MONRR</name>
<reference evidence="1 2" key="1">
    <citation type="submission" date="2015-12" db="EMBL/GenBank/DDBJ databases">
        <title>Draft genome sequence of Moniliophthora roreri, the causal agent of frosty pod rot of cacao.</title>
        <authorList>
            <person name="Aime M.C."/>
            <person name="Diaz-Valderrama J.R."/>
            <person name="Kijpornyongpan T."/>
            <person name="Phillips-Mora W."/>
        </authorList>
    </citation>
    <scope>NUCLEOTIDE SEQUENCE [LARGE SCALE GENOMIC DNA]</scope>
    <source>
        <strain evidence="1 2">MCA 2952</strain>
    </source>
</reference>
<comment type="caution">
    <text evidence="1">The sequence shown here is derived from an EMBL/GenBank/DDBJ whole genome shotgun (WGS) entry which is preliminary data.</text>
</comment>
<dbReference type="AlphaFoldDB" id="A0A0W0G1T8"/>
<gene>
    <name evidence="1" type="ORF">WG66_4900</name>
</gene>